<name>A0A1Z5KDR6_FISSO</name>
<evidence type="ECO:0000256" key="1">
    <source>
        <dbReference type="ARBA" id="ARBA00004604"/>
    </source>
</evidence>
<keyword evidence="3 6" id="KW-0863">Zinc-finger</keyword>
<dbReference type="OrthoDB" id="282270at2759"/>
<evidence type="ECO:0000256" key="6">
    <source>
        <dbReference type="PROSITE-ProRule" id="PRU00472"/>
    </source>
</evidence>
<dbReference type="InterPro" id="IPR012164">
    <property type="entry name" value="Rpa12/Rpb9/Rpc10/TFS"/>
</dbReference>
<dbReference type="InterPro" id="IPR001529">
    <property type="entry name" value="Zn_ribbon_RPB9"/>
</dbReference>
<feature type="region of interest" description="Disordered" evidence="7">
    <location>
        <begin position="1"/>
        <end position="37"/>
    </location>
</feature>
<comment type="subcellular location">
    <subcellularLocation>
        <location evidence="1">Nucleus</location>
        <location evidence="1">Nucleolus</location>
    </subcellularLocation>
</comment>
<gene>
    <name evidence="9" type="ORF">FisN_4Lh548</name>
</gene>
<keyword evidence="4" id="KW-0862">Zinc</keyword>
<accession>A0A1Z5KDR6</accession>
<evidence type="ECO:0000313" key="10">
    <source>
        <dbReference type="Proteomes" id="UP000198406"/>
    </source>
</evidence>
<evidence type="ECO:0000313" key="9">
    <source>
        <dbReference type="EMBL" id="GAX24413.1"/>
    </source>
</evidence>
<evidence type="ECO:0000256" key="3">
    <source>
        <dbReference type="ARBA" id="ARBA00022771"/>
    </source>
</evidence>
<evidence type="ECO:0000256" key="4">
    <source>
        <dbReference type="ARBA" id="ARBA00022833"/>
    </source>
</evidence>
<evidence type="ECO:0000256" key="5">
    <source>
        <dbReference type="ARBA" id="ARBA00023242"/>
    </source>
</evidence>
<dbReference type="SMART" id="SM00661">
    <property type="entry name" value="RPOL9"/>
    <property type="match status" value="1"/>
</dbReference>
<keyword evidence="2" id="KW-0479">Metal-binding</keyword>
<dbReference type="PROSITE" id="PS51133">
    <property type="entry name" value="ZF_TFIIS_2"/>
    <property type="match status" value="1"/>
</dbReference>
<dbReference type="InterPro" id="IPR001222">
    <property type="entry name" value="Znf_TFIIS"/>
</dbReference>
<dbReference type="CDD" id="cd10508">
    <property type="entry name" value="Zn-ribbon_RPB9"/>
    <property type="match status" value="1"/>
</dbReference>
<protein>
    <submittedName>
        <fullName evidence="9">DNA-directed RNA polymerase II subunit RPB9</fullName>
    </submittedName>
</protein>
<dbReference type="GO" id="GO:0006367">
    <property type="term" value="P:transcription initiation at RNA polymerase II promoter"/>
    <property type="evidence" value="ECO:0007669"/>
    <property type="project" value="TreeGrafter"/>
</dbReference>
<comment type="caution">
    <text evidence="9">The sequence shown here is derived from an EMBL/GenBank/DDBJ whole genome shotgun (WGS) entry which is preliminary data.</text>
</comment>
<dbReference type="GO" id="GO:0005730">
    <property type="term" value="C:nucleolus"/>
    <property type="evidence" value="ECO:0007669"/>
    <property type="project" value="UniProtKB-SubCell"/>
</dbReference>
<dbReference type="GO" id="GO:0001193">
    <property type="term" value="P:maintenance of transcriptional fidelity during transcription elongation by RNA polymerase II"/>
    <property type="evidence" value="ECO:0007669"/>
    <property type="project" value="TreeGrafter"/>
</dbReference>
<dbReference type="GO" id="GO:0006283">
    <property type="term" value="P:transcription-coupled nucleotide-excision repair"/>
    <property type="evidence" value="ECO:0007669"/>
    <property type="project" value="TreeGrafter"/>
</dbReference>
<keyword evidence="10" id="KW-1185">Reference proteome</keyword>
<dbReference type="AlphaFoldDB" id="A0A1Z5KDR6"/>
<dbReference type="PANTHER" id="PTHR11239">
    <property type="entry name" value="DNA-DIRECTED RNA POLYMERASE"/>
    <property type="match status" value="1"/>
</dbReference>
<evidence type="ECO:0000259" key="8">
    <source>
        <dbReference type="PROSITE" id="PS51133"/>
    </source>
</evidence>
<reference evidence="9 10" key="1">
    <citation type="journal article" date="2015" name="Plant Cell">
        <title>Oil accumulation by the oleaginous diatom Fistulifera solaris as revealed by the genome and transcriptome.</title>
        <authorList>
            <person name="Tanaka T."/>
            <person name="Maeda Y."/>
            <person name="Veluchamy A."/>
            <person name="Tanaka M."/>
            <person name="Abida H."/>
            <person name="Marechal E."/>
            <person name="Bowler C."/>
            <person name="Muto M."/>
            <person name="Sunaga Y."/>
            <person name="Tanaka M."/>
            <person name="Yoshino T."/>
            <person name="Taniguchi T."/>
            <person name="Fukuda Y."/>
            <person name="Nemoto M."/>
            <person name="Matsumoto M."/>
            <person name="Wong P.S."/>
            <person name="Aburatani S."/>
            <person name="Fujibuchi W."/>
        </authorList>
    </citation>
    <scope>NUCLEOTIDE SEQUENCE [LARGE SCALE GENOMIC DNA]</scope>
    <source>
        <strain evidence="9 10">JPCC DA0580</strain>
    </source>
</reference>
<dbReference type="GO" id="GO:0003899">
    <property type="term" value="F:DNA-directed RNA polymerase activity"/>
    <property type="evidence" value="ECO:0007669"/>
    <property type="project" value="InterPro"/>
</dbReference>
<dbReference type="Gene3D" id="2.20.25.10">
    <property type="match status" value="2"/>
</dbReference>
<dbReference type="Pfam" id="PF01096">
    <property type="entry name" value="Zn_ribbon_TFIIS"/>
    <property type="match status" value="1"/>
</dbReference>
<dbReference type="PANTHER" id="PTHR11239:SF1">
    <property type="entry name" value="DNA-DIRECTED RNA POLYMERASE II SUBUNIT RPB9"/>
    <property type="match status" value="1"/>
</dbReference>
<evidence type="ECO:0000256" key="7">
    <source>
        <dbReference type="SAM" id="MobiDB-lite"/>
    </source>
</evidence>
<sequence>MADLFGEEDDQQEMEEEEEEDDDDEEEDILDMGEDEGVQQQDVLLMRFCPHDSSMLYPKEDKRNKSLLYACRLCRYTEPSPNQPLVYRNEKKKEIGNILHTVPSAISDDPTLARSQKANCANCGHNEAVFFQSDVAQQDSLALIFVCCNCDHKWVN</sequence>
<dbReference type="GO" id="GO:0005665">
    <property type="term" value="C:RNA polymerase II, core complex"/>
    <property type="evidence" value="ECO:0007669"/>
    <property type="project" value="TreeGrafter"/>
</dbReference>
<dbReference type="GO" id="GO:0008270">
    <property type="term" value="F:zinc ion binding"/>
    <property type="evidence" value="ECO:0007669"/>
    <property type="project" value="UniProtKB-KW"/>
</dbReference>
<dbReference type="EMBL" id="BDSP01000207">
    <property type="protein sequence ID" value="GAX24413.1"/>
    <property type="molecule type" value="Genomic_DNA"/>
</dbReference>
<organism evidence="9 10">
    <name type="scientific">Fistulifera solaris</name>
    <name type="common">Oleaginous diatom</name>
    <dbReference type="NCBI Taxonomy" id="1519565"/>
    <lineage>
        <taxon>Eukaryota</taxon>
        <taxon>Sar</taxon>
        <taxon>Stramenopiles</taxon>
        <taxon>Ochrophyta</taxon>
        <taxon>Bacillariophyta</taxon>
        <taxon>Bacillariophyceae</taxon>
        <taxon>Bacillariophycidae</taxon>
        <taxon>Naviculales</taxon>
        <taxon>Naviculaceae</taxon>
        <taxon>Fistulifera</taxon>
    </lineage>
</organism>
<keyword evidence="9" id="KW-0804">Transcription</keyword>
<dbReference type="Proteomes" id="UP000198406">
    <property type="component" value="Unassembled WGS sequence"/>
</dbReference>
<keyword evidence="9" id="KW-0240">DNA-directed RNA polymerase</keyword>
<dbReference type="GO" id="GO:0003676">
    <property type="term" value="F:nucleic acid binding"/>
    <property type="evidence" value="ECO:0007669"/>
    <property type="project" value="InterPro"/>
</dbReference>
<evidence type="ECO:0000256" key="2">
    <source>
        <dbReference type="ARBA" id="ARBA00022723"/>
    </source>
</evidence>
<dbReference type="Pfam" id="PF02150">
    <property type="entry name" value="Zn_ribbon_RPB9"/>
    <property type="match status" value="1"/>
</dbReference>
<feature type="domain" description="TFIIS-type" evidence="8">
    <location>
        <begin position="116"/>
        <end position="155"/>
    </location>
</feature>
<keyword evidence="5" id="KW-0539">Nucleus</keyword>
<dbReference type="InParanoid" id="A0A1Z5KDR6"/>
<dbReference type="SUPFAM" id="SSF57783">
    <property type="entry name" value="Zinc beta-ribbon"/>
    <property type="match status" value="2"/>
</dbReference>
<proteinExistence type="predicted"/>
<dbReference type="InterPro" id="IPR034012">
    <property type="entry name" value="Zn_ribbon_RPB9_C"/>
</dbReference>